<dbReference type="GO" id="GO:0032993">
    <property type="term" value="C:protein-DNA complex"/>
    <property type="evidence" value="ECO:0007669"/>
    <property type="project" value="TreeGrafter"/>
</dbReference>
<dbReference type="GO" id="GO:0000976">
    <property type="term" value="F:transcription cis-regulatory region binding"/>
    <property type="evidence" value="ECO:0007669"/>
    <property type="project" value="TreeGrafter"/>
</dbReference>
<evidence type="ECO:0000259" key="5">
    <source>
        <dbReference type="PROSITE" id="PS50930"/>
    </source>
</evidence>
<dbReference type="EMBL" id="JAZHOG010000003">
    <property type="protein sequence ID" value="MEJ8567270.1"/>
    <property type="molecule type" value="Genomic_DNA"/>
</dbReference>
<gene>
    <name evidence="6" type="ORF">V3330_06490</name>
</gene>
<dbReference type="Pfam" id="PF00072">
    <property type="entry name" value="Response_reg"/>
    <property type="match status" value="1"/>
</dbReference>
<dbReference type="Pfam" id="PF04397">
    <property type="entry name" value="LytTR"/>
    <property type="match status" value="1"/>
</dbReference>
<dbReference type="GO" id="GO:0006355">
    <property type="term" value="P:regulation of DNA-templated transcription"/>
    <property type="evidence" value="ECO:0007669"/>
    <property type="project" value="TreeGrafter"/>
</dbReference>
<accession>A0AAW9REK4</accession>
<keyword evidence="3" id="KW-0597">Phosphoprotein</keyword>
<evidence type="ECO:0000256" key="1">
    <source>
        <dbReference type="ARBA" id="ARBA00023012"/>
    </source>
</evidence>
<feature type="modified residue" description="4-aspartylphosphate" evidence="3">
    <location>
        <position position="54"/>
    </location>
</feature>
<dbReference type="PANTHER" id="PTHR48111:SF3">
    <property type="entry name" value="TRANSCRIPTIONAL REGULATORY PROTEIN BTSR"/>
    <property type="match status" value="1"/>
</dbReference>
<evidence type="ECO:0000313" key="6">
    <source>
        <dbReference type="EMBL" id="MEJ8567270.1"/>
    </source>
</evidence>
<evidence type="ECO:0000256" key="2">
    <source>
        <dbReference type="ARBA" id="ARBA00023125"/>
    </source>
</evidence>
<feature type="domain" description="Response regulatory" evidence="4">
    <location>
        <begin position="3"/>
        <end position="117"/>
    </location>
</feature>
<proteinExistence type="predicted"/>
<reference evidence="6 7" key="1">
    <citation type="submission" date="2024-02" db="EMBL/GenBank/DDBJ databases">
        <title>A novel Wenzhouxiangellaceae bacterium, isolated from coastal sediments.</title>
        <authorList>
            <person name="Du Z.-J."/>
            <person name="Ye Y.-Q."/>
            <person name="Zhang X.-Y."/>
        </authorList>
    </citation>
    <scope>NUCLEOTIDE SEQUENCE [LARGE SCALE GENOMIC DNA]</scope>
    <source>
        <strain evidence="6 7">CH-27</strain>
    </source>
</reference>
<dbReference type="PROSITE" id="PS50930">
    <property type="entry name" value="HTH_LYTTR"/>
    <property type="match status" value="1"/>
</dbReference>
<dbReference type="SMART" id="SM00850">
    <property type="entry name" value="LytTR"/>
    <property type="match status" value="1"/>
</dbReference>
<dbReference type="RefSeq" id="WP_354694583.1">
    <property type="nucleotide sequence ID" value="NZ_JAZHOG010000003.1"/>
</dbReference>
<comment type="caution">
    <text evidence="6">The sequence shown here is derived from an EMBL/GenBank/DDBJ whole genome shotgun (WGS) entry which is preliminary data.</text>
</comment>
<dbReference type="GO" id="GO:0000156">
    <property type="term" value="F:phosphorelay response regulator activity"/>
    <property type="evidence" value="ECO:0007669"/>
    <property type="project" value="TreeGrafter"/>
</dbReference>
<dbReference type="GO" id="GO:0005829">
    <property type="term" value="C:cytosol"/>
    <property type="evidence" value="ECO:0007669"/>
    <property type="project" value="TreeGrafter"/>
</dbReference>
<dbReference type="InterPro" id="IPR001789">
    <property type="entry name" value="Sig_transdc_resp-reg_receiver"/>
</dbReference>
<dbReference type="Gene3D" id="3.40.50.2300">
    <property type="match status" value="1"/>
</dbReference>
<dbReference type="SMART" id="SM00448">
    <property type="entry name" value="REC"/>
    <property type="match status" value="1"/>
</dbReference>
<evidence type="ECO:0000313" key="7">
    <source>
        <dbReference type="Proteomes" id="UP001359886"/>
    </source>
</evidence>
<evidence type="ECO:0000256" key="3">
    <source>
        <dbReference type="PROSITE-ProRule" id="PRU00169"/>
    </source>
</evidence>
<dbReference type="Gene3D" id="2.40.50.1020">
    <property type="entry name" value="LytTr DNA-binding domain"/>
    <property type="match status" value="1"/>
</dbReference>
<dbReference type="AlphaFoldDB" id="A0AAW9REK4"/>
<dbReference type="InterPro" id="IPR011006">
    <property type="entry name" value="CheY-like_superfamily"/>
</dbReference>
<sequence>MSSILIVDDEAPARDRLRRMLEKLPAYVIVGEAATGNQAMDAIIDLQPDIVLLDISMPGMDGMSLARALQRGGVQPAIIFCTAFQNQALDAFEAEAVDYLVKPVRAERLSQALERARRYIGDRANSEVEYLRSTVGGKVLLTPIHRVICLMAEDKYTTVLHEKGKTVIDDSLTVLEQRFPDAFFRIHRNALVSRRHVRGLERSPEGHAVVVLSGTDERPEVSRRNVSALRKLLVEL</sequence>
<dbReference type="Proteomes" id="UP001359886">
    <property type="component" value="Unassembled WGS sequence"/>
</dbReference>
<protein>
    <submittedName>
        <fullName evidence="6">LytTR family DNA-binding domain-containing protein</fullName>
    </submittedName>
</protein>
<keyword evidence="1" id="KW-0902">Two-component regulatory system</keyword>
<organism evidence="6 7">
    <name type="scientific">Elongatibacter sediminis</name>
    <dbReference type="NCBI Taxonomy" id="3119006"/>
    <lineage>
        <taxon>Bacteria</taxon>
        <taxon>Pseudomonadati</taxon>
        <taxon>Pseudomonadota</taxon>
        <taxon>Gammaproteobacteria</taxon>
        <taxon>Chromatiales</taxon>
        <taxon>Wenzhouxiangellaceae</taxon>
        <taxon>Elongatibacter</taxon>
    </lineage>
</organism>
<keyword evidence="2 6" id="KW-0238">DNA-binding</keyword>
<dbReference type="InterPro" id="IPR007492">
    <property type="entry name" value="LytTR_DNA-bd_dom"/>
</dbReference>
<keyword evidence="7" id="KW-1185">Reference proteome</keyword>
<evidence type="ECO:0000259" key="4">
    <source>
        <dbReference type="PROSITE" id="PS50110"/>
    </source>
</evidence>
<name>A0AAW9REK4_9GAMM</name>
<dbReference type="PROSITE" id="PS50110">
    <property type="entry name" value="RESPONSE_REGULATORY"/>
    <property type="match status" value="1"/>
</dbReference>
<dbReference type="InterPro" id="IPR039420">
    <property type="entry name" value="WalR-like"/>
</dbReference>
<dbReference type="PANTHER" id="PTHR48111">
    <property type="entry name" value="REGULATOR OF RPOS"/>
    <property type="match status" value="1"/>
</dbReference>
<feature type="domain" description="HTH LytTR-type" evidence="5">
    <location>
        <begin position="131"/>
        <end position="235"/>
    </location>
</feature>
<dbReference type="SUPFAM" id="SSF52172">
    <property type="entry name" value="CheY-like"/>
    <property type="match status" value="1"/>
</dbReference>